<feature type="transmembrane region" description="Helical" evidence="6">
    <location>
        <begin position="6"/>
        <end position="29"/>
    </location>
</feature>
<name>A0A2T0FE90_9ASCO</name>
<keyword evidence="4 6" id="KW-1133">Transmembrane helix</keyword>
<evidence type="ECO:0000256" key="3">
    <source>
        <dbReference type="ARBA" id="ARBA00022692"/>
    </source>
</evidence>
<reference evidence="7 8" key="1">
    <citation type="submission" date="2017-04" db="EMBL/GenBank/DDBJ databases">
        <title>Genome sequencing of [Candida] sorbophila.</title>
        <authorList>
            <person name="Ahn J.O."/>
        </authorList>
    </citation>
    <scope>NUCLEOTIDE SEQUENCE [LARGE SCALE GENOMIC DNA]</scope>
    <source>
        <strain evidence="7 8">DS02</strain>
    </source>
</reference>
<gene>
    <name evidence="7" type="ORF">B9G98_00926</name>
</gene>
<dbReference type="GeneID" id="36514675"/>
<dbReference type="PANTHER" id="PTHR13144:SF0">
    <property type="entry name" value="PROTEIN TEX261"/>
    <property type="match status" value="1"/>
</dbReference>
<dbReference type="STRING" id="45607.A0A2T0FE90"/>
<comment type="caution">
    <text evidence="7">The sequence shown here is derived from an EMBL/GenBank/DDBJ whole genome shotgun (WGS) entry which is preliminary data.</text>
</comment>
<dbReference type="GO" id="GO:0097020">
    <property type="term" value="F:COPII receptor activity"/>
    <property type="evidence" value="ECO:0007669"/>
    <property type="project" value="InterPro"/>
</dbReference>
<organism evidence="7 8">
    <name type="scientific">Wickerhamiella sorbophila</name>
    <dbReference type="NCBI Taxonomy" id="45607"/>
    <lineage>
        <taxon>Eukaryota</taxon>
        <taxon>Fungi</taxon>
        <taxon>Dikarya</taxon>
        <taxon>Ascomycota</taxon>
        <taxon>Saccharomycotina</taxon>
        <taxon>Dipodascomycetes</taxon>
        <taxon>Dipodascales</taxon>
        <taxon>Trichomonascaceae</taxon>
        <taxon>Wickerhamiella</taxon>
    </lineage>
</organism>
<feature type="transmembrane region" description="Helical" evidence="6">
    <location>
        <begin position="43"/>
        <end position="60"/>
    </location>
</feature>
<evidence type="ECO:0000256" key="1">
    <source>
        <dbReference type="ARBA" id="ARBA00004141"/>
    </source>
</evidence>
<feature type="transmembrane region" description="Helical" evidence="6">
    <location>
        <begin position="95"/>
        <end position="113"/>
    </location>
</feature>
<dbReference type="GO" id="GO:0030134">
    <property type="term" value="C:COPII-coated ER to Golgi transport vesicle"/>
    <property type="evidence" value="ECO:0007669"/>
    <property type="project" value="TreeGrafter"/>
</dbReference>
<keyword evidence="8" id="KW-1185">Reference proteome</keyword>
<dbReference type="GO" id="GO:0006888">
    <property type="term" value="P:endoplasmic reticulum to Golgi vesicle-mediated transport"/>
    <property type="evidence" value="ECO:0007669"/>
    <property type="project" value="InterPro"/>
</dbReference>
<dbReference type="PANTHER" id="PTHR13144">
    <property type="entry name" value="TEX261 PROTEIN"/>
    <property type="match status" value="1"/>
</dbReference>
<dbReference type="EMBL" id="NDIQ01000001">
    <property type="protein sequence ID" value="PRT53306.1"/>
    <property type="molecule type" value="Genomic_DNA"/>
</dbReference>
<proteinExistence type="inferred from homology"/>
<protein>
    <submittedName>
        <fullName evidence="7">Protein SVP26</fullName>
    </submittedName>
</protein>
<evidence type="ECO:0000256" key="4">
    <source>
        <dbReference type="ARBA" id="ARBA00022989"/>
    </source>
</evidence>
<accession>A0A2T0FE90</accession>
<dbReference type="InterPro" id="IPR007277">
    <property type="entry name" value="Svp26/Tex261"/>
</dbReference>
<dbReference type="GO" id="GO:0005789">
    <property type="term" value="C:endoplasmic reticulum membrane"/>
    <property type="evidence" value="ECO:0007669"/>
    <property type="project" value="TreeGrafter"/>
</dbReference>
<feature type="transmembrane region" description="Helical" evidence="6">
    <location>
        <begin position="142"/>
        <end position="161"/>
    </location>
</feature>
<evidence type="ECO:0000256" key="2">
    <source>
        <dbReference type="ARBA" id="ARBA00008096"/>
    </source>
</evidence>
<dbReference type="AlphaFoldDB" id="A0A2T0FE90"/>
<evidence type="ECO:0000313" key="8">
    <source>
        <dbReference type="Proteomes" id="UP000238350"/>
    </source>
</evidence>
<keyword evidence="3 6" id="KW-0812">Transmembrane</keyword>
<dbReference type="Pfam" id="PF04148">
    <property type="entry name" value="Erv26"/>
    <property type="match status" value="1"/>
</dbReference>
<evidence type="ECO:0000256" key="6">
    <source>
        <dbReference type="SAM" id="Phobius"/>
    </source>
</evidence>
<comment type="subcellular location">
    <subcellularLocation>
        <location evidence="1">Membrane</location>
        <topology evidence="1">Multi-pass membrane protein</topology>
    </subcellularLocation>
</comment>
<comment type="similarity">
    <text evidence="2">Belongs to the SVP26 family.</text>
</comment>
<sequence length="214" mass="23613">MILQLLSYVGILGGLIALVLTIAAGLYYLSEQVEVHTVLAKRVLVRVIIAIIATHVLLVLLDGMPIMRSLFSLGVNVVYLQTMKRFPSVEIAGPAFILSCVGAIGSHFLWFSYFSDDAIPPHSILNEYPDYRGQTHPPFREIASFFGLLVWLVPFSLFISLSANDNVLPTVNPETASHRRKGLARQVIEDAWHRIAQAARACGIDMSSPKDVIV</sequence>
<evidence type="ECO:0000313" key="7">
    <source>
        <dbReference type="EMBL" id="PRT53306.1"/>
    </source>
</evidence>
<dbReference type="RefSeq" id="XP_024663252.1">
    <property type="nucleotide sequence ID" value="XM_024807484.1"/>
</dbReference>
<dbReference type="OrthoDB" id="28257at2759"/>
<dbReference type="GO" id="GO:0000139">
    <property type="term" value="C:Golgi membrane"/>
    <property type="evidence" value="ECO:0007669"/>
    <property type="project" value="TreeGrafter"/>
</dbReference>
<keyword evidence="5 6" id="KW-0472">Membrane</keyword>
<evidence type="ECO:0000256" key="5">
    <source>
        <dbReference type="ARBA" id="ARBA00023136"/>
    </source>
</evidence>
<dbReference type="Proteomes" id="UP000238350">
    <property type="component" value="Unassembled WGS sequence"/>
</dbReference>